<dbReference type="SUPFAM" id="SSF53474">
    <property type="entry name" value="alpha/beta-Hydrolases"/>
    <property type="match status" value="2"/>
</dbReference>
<feature type="signal peptide" evidence="3">
    <location>
        <begin position="1"/>
        <end position="21"/>
    </location>
</feature>
<dbReference type="Pfam" id="PF08386">
    <property type="entry name" value="Abhydrolase_4"/>
    <property type="match status" value="1"/>
</dbReference>
<evidence type="ECO:0000313" key="6">
    <source>
        <dbReference type="Proteomes" id="UP001172155"/>
    </source>
</evidence>
<protein>
    <submittedName>
        <fullName evidence="5">Alpha/Beta hydrolase protein</fullName>
    </submittedName>
</protein>
<feature type="domain" description="Peptidase S33 tripeptidyl aminopeptidase-like C-terminal" evidence="4">
    <location>
        <begin position="443"/>
        <end position="555"/>
    </location>
</feature>
<dbReference type="PANTHER" id="PTHR43248">
    <property type="entry name" value="2-SUCCINYL-6-HYDROXY-2,4-CYCLOHEXADIENE-1-CARBOXYLATE SYNTHASE"/>
    <property type="match status" value="1"/>
</dbReference>
<proteinExistence type="inferred from homology"/>
<keyword evidence="6" id="KW-1185">Reference proteome</keyword>
<keyword evidence="3" id="KW-0732">Signal</keyword>
<keyword evidence="2 5" id="KW-0378">Hydrolase</keyword>
<dbReference type="InterPro" id="IPR029058">
    <property type="entry name" value="AB_hydrolase_fold"/>
</dbReference>
<sequence>MRASHSRATWALGLLASRTTALLSKRELLDFNWTSVAPSEDLRYHDCYGGYKCARLQVPLDWTNTNDSQSQWVAIAIITLPATVSDSDPSFGGPVLVNPGGPSGSGAEMALDYGRYLQGVVDSGERHYEILGFDPRGTGWSTPRAECYGDDLSRLSDFVQRAGMPPATSPEGLPLHFQAAAGGVKLCAEAEKDSIFAHMSTASVARDMLEIVERADTLRRRNSTGDPSASGSPKQAKLQYLGFSYGSYLGNTFASMFPGRVGRLVVDGIADPDDFVRGDLKKNINDAEIVVNAFYRTCLEAGDLCLLRQARDKSAADVRRRVDAFIRSIEKAPVSAVHEGRVRLITSVLVRETIRQALYAPAYSAYGALSLALAGSLSGNQTLLLSADFTTLTNRKYTPLEYTWFVEAGMGVFCGDSAADAGTRDEAWARQAVAYYANQSFTTGEAWARLPLSCSGDWPFKPKYAFRGPFGSPAPGSKPADRAPAAPLLILSPRYDHATALANAYAMSRRHSGSAVVVQESTGHCALLTSSSECTRRIVREYFKSGKVPPNGTTCKEDCSPSIPFKSCPGLGI</sequence>
<comment type="similarity">
    <text evidence="1">Belongs to the peptidase S33 family.</text>
</comment>
<dbReference type="Gene3D" id="3.40.50.1820">
    <property type="entry name" value="alpha/beta hydrolase"/>
    <property type="match status" value="1"/>
</dbReference>
<name>A0AA40K2Y5_9PEZI</name>
<evidence type="ECO:0000256" key="2">
    <source>
        <dbReference type="ARBA" id="ARBA00022801"/>
    </source>
</evidence>
<dbReference type="InterPro" id="IPR013595">
    <property type="entry name" value="Pept_S33_TAP-like_C"/>
</dbReference>
<dbReference type="EMBL" id="JAUKUD010000005">
    <property type="protein sequence ID" value="KAK0743998.1"/>
    <property type="molecule type" value="Genomic_DNA"/>
</dbReference>
<dbReference type="GO" id="GO:0016787">
    <property type="term" value="F:hydrolase activity"/>
    <property type="evidence" value="ECO:0007669"/>
    <property type="project" value="UniProtKB-KW"/>
</dbReference>
<comment type="caution">
    <text evidence="5">The sequence shown here is derived from an EMBL/GenBank/DDBJ whole genome shotgun (WGS) entry which is preliminary data.</text>
</comment>
<organism evidence="5 6">
    <name type="scientific">Schizothecium vesticola</name>
    <dbReference type="NCBI Taxonomy" id="314040"/>
    <lineage>
        <taxon>Eukaryota</taxon>
        <taxon>Fungi</taxon>
        <taxon>Dikarya</taxon>
        <taxon>Ascomycota</taxon>
        <taxon>Pezizomycotina</taxon>
        <taxon>Sordariomycetes</taxon>
        <taxon>Sordariomycetidae</taxon>
        <taxon>Sordariales</taxon>
        <taxon>Schizotheciaceae</taxon>
        <taxon>Schizothecium</taxon>
    </lineage>
</organism>
<dbReference type="PANTHER" id="PTHR43248:SF25">
    <property type="entry name" value="AB HYDROLASE-1 DOMAIN-CONTAINING PROTEIN-RELATED"/>
    <property type="match status" value="1"/>
</dbReference>
<evidence type="ECO:0000256" key="3">
    <source>
        <dbReference type="SAM" id="SignalP"/>
    </source>
</evidence>
<accession>A0AA40K2Y5</accession>
<evidence type="ECO:0000313" key="5">
    <source>
        <dbReference type="EMBL" id="KAK0743998.1"/>
    </source>
</evidence>
<dbReference type="Proteomes" id="UP001172155">
    <property type="component" value="Unassembled WGS sequence"/>
</dbReference>
<evidence type="ECO:0000256" key="1">
    <source>
        <dbReference type="ARBA" id="ARBA00010088"/>
    </source>
</evidence>
<gene>
    <name evidence="5" type="ORF">B0T18DRAFT_351524</name>
</gene>
<evidence type="ECO:0000259" key="4">
    <source>
        <dbReference type="Pfam" id="PF08386"/>
    </source>
</evidence>
<reference evidence="5" key="1">
    <citation type="submission" date="2023-06" db="EMBL/GenBank/DDBJ databases">
        <title>Genome-scale phylogeny and comparative genomics of the fungal order Sordariales.</title>
        <authorList>
            <consortium name="Lawrence Berkeley National Laboratory"/>
            <person name="Hensen N."/>
            <person name="Bonometti L."/>
            <person name="Westerberg I."/>
            <person name="Brannstrom I.O."/>
            <person name="Guillou S."/>
            <person name="Cros-Aarteil S."/>
            <person name="Calhoun S."/>
            <person name="Haridas S."/>
            <person name="Kuo A."/>
            <person name="Mondo S."/>
            <person name="Pangilinan J."/>
            <person name="Riley R."/>
            <person name="LaButti K."/>
            <person name="Andreopoulos B."/>
            <person name="Lipzen A."/>
            <person name="Chen C."/>
            <person name="Yanf M."/>
            <person name="Daum C."/>
            <person name="Ng V."/>
            <person name="Clum A."/>
            <person name="Steindorff A."/>
            <person name="Ohm R."/>
            <person name="Martin F."/>
            <person name="Silar P."/>
            <person name="Natvig D."/>
            <person name="Lalanne C."/>
            <person name="Gautier V."/>
            <person name="Ament-velasquez S.L."/>
            <person name="Kruys A."/>
            <person name="Hutchinson M.I."/>
            <person name="Powell A.J."/>
            <person name="Barry K."/>
            <person name="Miller A.N."/>
            <person name="Grigoriev I.V."/>
            <person name="Debuchy R."/>
            <person name="Gladieux P."/>
            <person name="Thoren M.H."/>
            <person name="Johannesson H."/>
        </authorList>
    </citation>
    <scope>NUCLEOTIDE SEQUENCE</scope>
    <source>
        <strain evidence="5">SMH3187-1</strain>
    </source>
</reference>
<feature type="chain" id="PRO_5041445606" evidence="3">
    <location>
        <begin position="22"/>
        <end position="573"/>
    </location>
</feature>
<dbReference type="AlphaFoldDB" id="A0AA40K2Y5"/>
<dbReference type="InterPro" id="IPR051601">
    <property type="entry name" value="Serine_prot/Carboxylest_S33"/>
</dbReference>